<dbReference type="RefSeq" id="WP_053768034.1">
    <property type="nucleotide sequence ID" value="NZ_LHCI01000106.1"/>
</dbReference>
<feature type="domain" description="HAMP" evidence="10">
    <location>
        <begin position="177"/>
        <end position="227"/>
    </location>
</feature>
<dbReference type="PANTHER" id="PTHR24421">
    <property type="entry name" value="NITRATE/NITRITE SENSOR PROTEIN NARX-RELATED"/>
    <property type="match status" value="1"/>
</dbReference>
<keyword evidence="8" id="KW-1133">Transmembrane helix</keyword>
<organism evidence="11 12">
    <name type="scientific">Thermus aquaticus</name>
    <dbReference type="NCBI Taxonomy" id="271"/>
    <lineage>
        <taxon>Bacteria</taxon>
        <taxon>Thermotogati</taxon>
        <taxon>Deinococcota</taxon>
        <taxon>Deinococci</taxon>
        <taxon>Thermales</taxon>
        <taxon>Thermaceae</taxon>
        <taxon>Thermus</taxon>
    </lineage>
</organism>
<protein>
    <recommendedName>
        <fullName evidence="3">histidine kinase</fullName>
        <ecNumber evidence="3">2.7.13.3</ecNumber>
    </recommendedName>
</protein>
<gene>
    <name evidence="11" type="primary">nreB</name>
    <name evidence="11" type="ORF">BVI061214_01660</name>
</gene>
<dbReference type="PATRIC" id="fig|271.14.peg.1731"/>
<dbReference type="InterPro" id="IPR011712">
    <property type="entry name" value="Sig_transdc_His_kin_sub3_dim/P"/>
</dbReference>
<keyword evidence="7" id="KW-0902">Two-component regulatory system</keyword>
<dbReference type="Gene3D" id="1.20.5.1930">
    <property type="match status" value="1"/>
</dbReference>
<dbReference type="SUPFAM" id="SSF55874">
    <property type="entry name" value="ATPase domain of HSP90 chaperone/DNA topoisomerase II/histidine kinase"/>
    <property type="match status" value="1"/>
</dbReference>
<dbReference type="Proteomes" id="UP000037685">
    <property type="component" value="Unassembled WGS sequence"/>
</dbReference>
<evidence type="ECO:0000256" key="4">
    <source>
        <dbReference type="ARBA" id="ARBA00022553"/>
    </source>
</evidence>
<reference evidence="11 12" key="1">
    <citation type="submission" date="2015-07" db="EMBL/GenBank/DDBJ databases">
        <authorList>
            <person name="Noorani M."/>
        </authorList>
    </citation>
    <scope>NUCLEOTIDE SEQUENCE [LARGE SCALE GENOMIC DNA]</scope>
    <source>
        <strain evidence="12">ATCC 25104 / DSM 625 / JCM 10724 / NBRC 103206 / NCIMB 11243 / YT-1</strain>
    </source>
</reference>
<evidence type="ECO:0000313" key="11">
    <source>
        <dbReference type="EMBL" id="KOX90469.1"/>
    </source>
</evidence>
<feature type="domain" description="Histidine kinase" evidence="9">
    <location>
        <begin position="382"/>
        <end position="562"/>
    </location>
</feature>
<comment type="subcellular location">
    <subcellularLocation>
        <location evidence="2">Membrane</location>
    </subcellularLocation>
</comment>
<dbReference type="Gene3D" id="6.10.340.10">
    <property type="match status" value="1"/>
</dbReference>
<evidence type="ECO:0000259" key="10">
    <source>
        <dbReference type="PROSITE" id="PS50885"/>
    </source>
</evidence>
<dbReference type="EC" id="2.7.13.3" evidence="3"/>
<evidence type="ECO:0000256" key="3">
    <source>
        <dbReference type="ARBA" id="ARBA00012438"/>
    </source>
</evidence>
<dbReference type="InterPro" id="IPR003594">
    <property type="entry name" value="HATPase_dom"/>
</dbReference>
<accession>A0A0M9AEN1</accession>
<keyword evidence="6 11" id="KW-0418">Kinase</keyword>
<comment type="caution">
    <text evidence="11">The sequence shown here is derived from an EMBL/GenBank/DDBJ whole genome shotgun (WGS) entry which is preliminary data.</text>
</comment>
<dbReference type="PROSITE" id="PS50885">
    <property type="entry name" value="HAMP"/>
    <property type="match status" value="1"/>
</dbReference>
<dbReference type="GO" id="GO:0000155">
    <property type="term" value="F:phosphorelay sensor kinase activity"/>
    <property type="evidence" value="ECO:0007669"/>
    <property type="project" value="InterPro"/>
</dbReference>
<sequence>MRWGLVQQLFFTVLLAALATGGMLLLGGGLFLLAEGERALWQEARGLARDLSFLVLDDILLSDRLAVEEKLRHLKDRYPHLAYVYILNPRGEVVAHTLSGGVPEALARLGGEKVLQVGGKTVYQVEAGIMGGEAGGGRLGLERTPLVASFSRVVWAGLFGLLWAVGLGGALGYLFLTRLLEPLSLMVQEASRLKEGQPARFPEPPHELGALGRALNAMGAEVRRRERDLRLLNRLLSEMHALDLVTLSERVLGLLVRELGFTCGDLWLSGRVVHCEACRDRCPLGGVASLAQEALASRQVVVRPQGVAVPVPPHGALVLHGRPEVEEAWLRAFLEALAGPLATALENARLYEALAEKEAQRARLLKAWLKAQEEERARIARELHDEVGQALTGLILGLEGLPGDRVEALKELARHTLTEVRRLALDLRPSVLDHLGLEAALRRYVREFAERTGVEVDLSLHLTRPLPQELETVVYRVVQEALTNVARHSGSPRASVGVVEVLGEVRVFVEDEGRGFDPEAVDPGRQGLLGMRERVELLGGRLSVESAPGQGTRVQVRLPIGVAA</sequence>
<name>A0A0M9AEN1_THEAQ</name>
<dbReference type="Pfam" id="PF00672">
    <property type="entry name" value="HAMP"/>
    <property type="match status" value="1"/>
</dbReference>
<evidence type="ECO:0000256" key="2">
    <source>
        <dbReference type="ARBA" id="ARBA00004370"/>
    </source>
</evidence>
<evidence type="ECO:0000256" key="6">
    <source>
        <dbReference type="ARBA" id="ARBA00022777"/>
    </source>
</evidence>
<dbReference type="SMART" id="SM00387">
    <property type="entry name" value="HATPase_c"/>
    <property type="match status" value="1"/>
</dbReference>
<feature type="transmembrane region" description="Helical" evidence="8">
    <location>
        <begin position="153"/>
        <end position="176"/>
    </location>
</feature>
<evidence type="ECO:0000256" key="1">
    <source>
        <dbReference type="ARBA" id="ARBA00000085"/>
    </source>
</evidence>
<evidence type="ECO:0000256" key="8">
    <source>
        <dbReference type="SAM" id="Phobius"/>
    </source>
</evidence>
<dbReference type="CDD" id="cd16917">
    <property type="entry name" value="HATPase_UhpB-NarQ-NarX-like"/>
    <property type="match status" value="1"/>
</dbReference>
<keyword evidence="4" id="KW-0597">Phosphoprotein</keyword>
<dbReference type="InterPro" id="IPR003660">
    <property type="entry name" value="HAMP_dom"/>
</dbReference>
<feature type="transmembrane region" description="Helical" evidence="8">
    <location>
        <begin position="6"/>
        <end position="33"/>
    </location>
</feature>
<dbReference type="Gene3D" id="3.30.565.10">
    <property type="entry name" value="Histidine kinase-like ATPase, C-terminal domain"/>
    <property type="match status" value="1"/>
</dbReference>
<evidence type="ECO:0000313" key="12">
    <source>
        <dbReference type="Proteomes" id="UP000037685"/>
    </source>
</evidence>
<dbReference type="GO" id="GO:0046983">
    <property type="term" value="F:protein dimerization activity"/>
    <property type="evidence" value="ECO:0007669"/>
    <property type="project" value="InterPro"/>
</dbReference>
<dbReference type="InterPro" id="IPR036890">
    <property type="entry name" value="HATPase_C_sf"/>
</dbReference>
<comment type="catalytic activity">
    <reaction evidence="1">
        <text>ATP + protein L-histidine = ADP + protein N-phospho-L-histidine.</text>
        <dbReference type="EC" id="2.7.13.3"/>
    </reaction>
</comment>
<dbReference type="AlphaFoldDB" id="A0A0M9AEN1"/>
<keyword evidence="5 11" id="KW-0808">Transferase</keyword>
<dbReference type="EMBL" id="LHCI01000106">
    <property type="protein sequence ID" value="KOX90469.1"/>
    <property type="molecule type" value="Genomic_DNA"/>
</dbReference>
<dbReference type="SUPFAM" id="SSF55781">
    <property type="entry name" value="GAF domain-like"/>
    <property type="match status" value="1"/>
</dbReference>
<dbReference type="Pfam" id="PF07730">
    <property type="entry name" value="HisKA_3"/>
    <property type="match status" value="1"/>
</dbReference>
<dbReference type="InterPro" id="IPR005467">
    <property type="entry name" value="His_kinase_dom"/>
</dbReference>
<proteinExistence type="predicted"/>
<keyword evidence="8" id="KW-0472">Membrane</keyword>
<dbReference type="PROSITE" id="PS50109">
    <property type="entry name" value="HIS_KIN"/>
    <property type="match status" value="1"/>
</dbReference>
<dbReference type="Pfam" id="PF02518">
    <property type="entry name" value="HATPase_c"/>
    <property type="match status" value="1"/>
</dbReference>
<evidence type="ECO:0000256" key="5">
    <source>
        <dbReference type="ARBA" id="ARBA00022679"/>
    </source>
</evidence>
<evidence type="ECO:0000259" key="9">
    <source>
        <dbReference type="PROSITE" id="PS50109"/>
    </source>
</evidence>
<dbReference type="GO" id="GO:0016020">
    <property type="term" value="C:membrane"/>
    <property type="evidence" value="ECO:0007669"/>
    <property type="project" value="UniProtKB-SubCell"/>
</dbReference>
<evidence type="ECO:0000256" key="7">
    <source>
        <dbReference type="ARBA" id="ARBA00023012"/>
    </source>
</evidence>
<dbReference type="InterPro" id="IPR050482">
    <property type="entry name" value="Sensor_HK_TwoCompSys"/>
</dbReference>
<keyword evidence="8" id="KW-0812">Transmembrane</keyword>